<gene>
    <name evidence="2" type="ORF">MBOT_36520</name>
</gene>
<reference evidence="2 3" key="1">
    <citation type="journal article" date="2019" name="Emerg. Microbes Infect.">
        <title>Comprehensive subspecies identification of 175 nontuberculous mycobacteria species based on 7547 genomic profiles.</title>
        <authorList>
            <person name="Matsumoto Y."/>
            <person name="Kinjo T."/>
            <person name="Motooka D."/>
            <person name="Nabeya D."/>
            <person name="Jung N."/>
            <person name="Uechi K."/>
            <person name="Horii T."/>
            <person name="Iida T."/>
            <person name="Fujita J."/>
            <person name="Nakamura S."/>
        </authorList>
    </citation>
    <scope>NUCLEOTIDE SEQUENCE [LARGE SCALE GENOMIC DNA]</scope>
    <source>
        <strain evidence="2 3">JCM 17322</strain>
    </source>
</reference>
<organism evidence="2 3">
    <name type="scientific">Mycobacterium botniense</name>
    <dbReference type="NCBI Taxonomy" id="84962"/>
    <lineage>
        <taxon>Bacteria</taxon>
        <taxon>Bacillati</taxon>
        <taxon>Actinomycetota</taxon>
        <taxon>Actinomycetes</taxon>
        <taxon>Mycobacteriales</taxon>
        <taxon>Mycobacteriaceae</taxon>
        <taxon>Mycobacterium</taxon>
    </lineage>
</organism>
<dbReference type="Proteomes" id="UP000465361">
    <property type="component" value="Unassembled WGS sequence"/>
</dbReference>
<comment type="caution">
    <text evidence="2">The sequence shown here is derived from an EMBL/GenBank/DDBJ whole genome shotgun (WGS) entry which is preliminary data.</text>
</comment>
<dbReference type="AlphaFoldDB" id="A0A7I9Y2T3"/>
<name>A0A7I9Y2T3_9MYCO</name>
<protein>
    <submittedName>
        <fullName evidence="2">Uncharacterized protein</fullName>
    </submittedName>
</protein>
<accession>A0A7I9Y2T3</accession>
<keyword evidence="3" id="KW-1185">Reference proteome</keyword>
<evidence type="ECO:0000313" key="3">
    <source>
        <dbReference type="Proteomes" id="UP000465361"/>
    </source>
</evidence>
<feature type="region of interest" description="Disordered" evidence="1">
    <location>
        <begin position="58"/>
        <end position="104"/>
    </location>
</feature>
<evidence type="ECO:0000256" key="1">
    <source>
        <dbReference type="SAM" id="MobiDB-lite"/>
    </source>
</evidence>
<proteinExistence type="predicted"/>
<sequence length="104" mass="10821">MGDLGEVLDVEQAHLQRPVVGGEFGDRRARSAVIHPNPAPVSLSFDRLDARAGDHPAITHQHQLGQPKPGSDDVDDLGEGERVGGVAGNTRTATGRPAASVSTP</sequence>
<evidence type="ECO:0000313" key="2">
    <source>
        <dbReference type="EMBL" id="GFG76287.1"/>
    </source>
</evidence>
<dbReference type="EMBL" id="BLKW01000004">
    <property type="protein sequence ID" value="GFG76287.1"/>
    <property type="molecule type" value="Genomic_DNA"/>
</dbReference>